<reference evidence="2" key="1">
    <citation type="journal article" date="2017" name="Genome Biol.">
        <title>Comparative genomics reveals high biological diversity and specific adaptations in the industrially and medically important fungal genus Aspergillus.</title>
        <authorList>
            <person name="de Vries R.P."/>
            <person name="Riley R."/>
            <person name="Wiebenga A."/>
            <person name="Aguilar-Osorio G."/>
            <person name="Amillis S."/>
            <person name="Uchima C.A."/>
            <person name="Anderluh G."/>
            <person name="Asadollahi M."/>
            <person name="Askin M."/>
            <person name="Barry K."/>
            <person name="Battaglia E."/>
            <person name="Bayram O."/>
            <person name="Benocci T."/>
            <person name="Braus-Stromeyer S.A."/>
            <person name="Caldana C."/>
            <person name="Canovas D."/>
            <person name="Cerqueira G.C."/>
            <person name="Chen F."/>
            <person name="Chen W."/>
            <person name="Choi C."/>
            <person name="Clum A."/>
            <person name="Dos Santos R.A."/>
            <person name="Damasio A.R."/>
            <person name="Diallinas G."/>
            <person name="Emri T."/>
            <person name="Fekete E."/>
            <person name="Flipphi M."/>
            <person name="Freyberg S."/>
            <person name="Gallo A."/>
            <person name="Gournas C."/>
            <person name="Habgood R."/>
            <person name="Hainaut M."/>
            <person name="Harispe M.L."/>
            <person name="Henrissat B."/>
            <person name="Hilden K.S."/>
            <person name="Hope R."/>
            <person name="Hossain A."/>
            <person name="Karabika E."/>
            <person name="Karaffa L."/>
            <person name="Karanyi Z."/>
            <person name="Krasevec N."/>
            <person name="Kuo A."/>
            <person name="Kusch H."/>
            <person name="LaButti K."/>
            <person name="Lagendijk E.L."/>
            <person name="Lapidus A."/>
            <person name="Levasseur A."/>
            <person name="Lindquist E."/>
            <person name="Lipzen A."/>
            <person name="Logrieco A.F."/>
            <person name="MacCabe A."/>
            <person name="Maekelae M.R."/>
            <person name="Malavazi I."/>
            <person name="Melin P."/>
            <person name="Meyer V."/>
            <person name="Mielnichuk N."/>
            <person name="Miskei M."/>
            <person name="Molnar A.P."/>
            <person name="Mule G."/>
            <person name="Ngan C.Y."/>
            <person name="Orejas M."/>
            <person name="Orosz E."/>
            <person name="Ouedraogo J.P."/>
            <person name="Overkamp K.M."/>
            <person name="Park H.-S."/>
            <person name="Perrone G."/>
            <person name="Piumi F."/>
            <person name="Punt P.J."/>
            <person name="Ram A.F."/>
            <person name="Ramon A."/>
            <person name="Rauscher S."/>
            <person name="Record E."/>
            <person name="Riano-Pachon D.M."/>
            <person name="Robert V."/>
            <person name="Roehrig J."/>
            <person name="Ruller R."/>
            <person name="Salamov A."/>
            <person name="Salih N.S."/>
            <person name="Samson R.A."/>
            <person name="Sandor E."/>
            <person name="Sanguinetti M."/>
            <person name="Schuetze T."/>
            <person name="Sepcic K."/>
            <person name="Shelest E."/>
            <person name="Sherlock G."/>
            <person name="Sophianopoulou V."/>
            <person name="Squina F.M."/>
            <person name="Sun H."/>
            <person name="Susca A."/>
            <person name="Todd R.B."/>
            <person name="Tsang A."/>
            <person name="Unkles S.E."/>
            <person name="van de Wiele N."/>
            <person name="van Rossen-Uffink D."/>
            <person name="Oliveira J.V."/>
            <person name="Vesth T.C."/>
            <person name="Visser J."/>
            <person name="Yu J.-H."/>
            <person name="Zhou M."/>
            <person name="Andersen M.R."/>
            <person name="Archer D.B."/>
            <person name="Baker S.E."/>
            <person name="Benoit I."/>
            <person name="Brakhage A.A."/>
            <person name="Braus G.H."/>
            <person name="Fischer R."/>
            <person name="Frisvad J.C."/>
            <person name="Goldman G.H."/>
            <person name="Houbraken J."/>
            <person name="Oakley B."/>
            <person name="Pocsi I."/>
            <person name="Scazzocchio C."/>
            <person name="Seiboth B."/>
            <person name="vanKuyk P.A."/>
            <person name="Wortman J."/>
            <person name="Dyer P.S."/>
            <person name="Grigoriev I.V."/>
        </authorList>
    </citation>
    <scope>NUCLEOTIDE SEQUENCE [LARGE SCALE GENOMIC DNA]</scope>
    <source>
        <strain evidence="2">CBS 583.65</strain>
    </source>
</reference>
<dbReference type="PROSITE" id="PS51257">
    <property type="entry name" value="PROKAR_LIPOPROTEIN"/>
    <property type="match status" value="1"/>
</dbReference>
<dbReference type="RefSeq" id="XP_040666648.1">
    <property type="nucleotide sequence ID" value="XM_040815467.1"/>
</dbReference>
<dbReference type="EMBL" id="KV878127">
    <property type="protein sequence ID" value="OJJ00886.1"/>
    <property type="molecule type" value="Genomic_DNA"/>
</dbReference>
<sequence>MNLKPNQPIPSPDAERWPIIQCPCLTGLFVLCSCRTALSREQSRNLDIFRIKQTKSLASDADGFHSTTIPIALRKPMHPCSFCHE</sequence>
<dbReference type="Proteomes" id="UP000184073">
    <property type="component" value="Unassembled WGS sequence"/>
</dbReference>
<organism evidence="1 2">
    <name type="scientific">Aspergillus versicolor CBS 583.65</name>
    <dbReference type="NCBI Taxonomy" id="1036611"/>
    <lineage>
        <taxon>Eukaryota</taxon>
        <taxon>Fungi</taxon>
        <taxon>Dikarya</taxon>
        <taxon>Ascomycota</taxon>
        <taxon>Pezizomycotina</taxon>
        <taxon>Eurotiomycetes</taxon>
        <taxon>Eurotiomycetidae</taxon>
        <taxon>Eurotiales</taxon>
        <taxon>Aspergillaceae</taxon>
        <taxon>Aspergillus</taxon>
        <taxon>Aspergillus subgen. Nidulantes</taxon>
    </lineage>
</organism>
<dbReference type="AlphaFoldDB" id="A0A1L9PHE9"/>
<evidence type="ECO:0000313" key="1">
    <source>
        <dbReference type="EMBL" id="OJJ00886.1"/>
    </source>
</evidence>
<evidence type="ECO:0000313" key="2">
    <source>
        <dbReference type="Proteomes" id="UP000184073"/>
    </source>
</evidence>
<protein>
    <submittedName>
        <fullName evidence="1">Uncharacterized protein</fullName>
    </submittedName>
</protein>
<accession>A0A1L9PHE9</accession>
<proteinExistence type="predicted"/>
<name>A0A1L9PHE9_ASPVE</name>
<dbReference type="VEuPathDB" id="FungiDB:ASPVEDRAFT_592525"/>
<keyword evidence="2" id="KW-1185">Reference proteome</keyword>
<gene>
    <name evidence="1" type="ORF">ASPVEDRAFT_592525</name>
</gene>
<dbReference type="GeneID" id="63730978"/>